<evidence type="ECO:0000256" key="1">
    <source>
        <dbReference type="SAM" id="MobiDB-lite"/>
    </source>
</evidence>
<organism evidence="2 3">
    <name type="scientific">Erythranthe guttata</name>
    <name type="common">Yellow monkey flower</name>
    <name type="synonym">Mimulus guttatus</name>
    <dbReference type="NCBI Taxonomy" id="4155"/>
    <lineage>
        <taxon>Eukaryota</taxon>
        <taxon>Viridiplantae</taxon>
        <taxon>Streptophyta</taxon>
        <taxon>Embryophyta</taxon>
        <taxon>Tracheophyta</taxon>
        <taxon>Spermatophyta</taxon>
        <taxon>Magnoliopsida</taxon>
        <taxon>eudicotyledons</taxon>
        <taxon>Gunneridae</taxon>
        <taxon>Pentapetalae</taxon>
        <taxon>asterids</taxon>
        <taxon>lamiids</taxon>
        <taxon>Lamiales</taxon>
        <taxon>Phrymaceae</taxon>
        <taxon>Erythranthe</taxon>
    </lineage>
</organism>
<evidence type="ECO:0000313" key="2">
    <source>
        <dbReference type="EMBL" id="EYU46349.1"/>
    </source>
</evidence>
<dbReference type="eggNOG" id="ENOG502QSJC">
    <property type="taxonomic scope" value="Eukaryota"/>
</dbReference>
<protein>
    <submittedName>
        <fullName evidence="2">Uncharacterized protein</fullName>
    </submittedName>
</protein>
<feature type="compositionally biased region" description="Basic and acidic residues" evidence="1">
    <location>
        <begin position="26"/>
        <end position="38"/>
    </location>
</feature>
<dbReference type="PANTHER" id="PTHR36038">
    <property type="entry name" value="OS06G0102750 PROTEIN"/>
    <property type="match status" value="1"/>
</dbReference>
<sequence length="286" mass="32424">MQILQWLSKIAQEPPRAANSSPVNTKKVDKDQRVKSKDTSSGNRQRRLKGVEESKLSCENLNLFYYLRRKDLSKTYFYRTLNLKRLGSFRRKPQNSIDPMKMMTKEDFARGLGISQKTDNSSTHSHIIVGNKILPITDQTTKDQACMNVDKKEKSKGDKTKTISRMKELLKWAAAAKSEKGGKYIGRKMMHFRNRTALKAVPDDEQMSNDSPKISFRWEVESCSTTTSSVYSAISSVMAASSMRHDEMIMNGNSSVNSTPAHVRDLSVARPGNWITTDSEFVVLEL</sequence>
<dbReference type="EMBL" id="KI630171">
    <property type="protein sequence ID" value="EYU46349.1"/>
    <property type="molecule type" value="Genomic_DNA"/>
</dbReference>
<gene>
    <name evidence="2" type="ORF">MIMGU_mgv1a019578mg</name>
</gene>
<reference evidence="2 3" key="1">
    <citation type="journal article" date="2013" name="Proc. Natl. Acad. Sci. U.S.A.">
        <title>Fine-scale variation in meiotic recombination in Mimulus inferred from population shotgun sequencing.</title>
        <authorList>
            <person name="Hellsten U."/>
            <person name="Wright K.M."/>
            <person name="Jenkins J."/>
            <person name="Shu S."/>
            <person name="Yuan Y."/>
            <person name="Wessler S.R."/>
            <person name="Schmutz J."/>
            <person name="Willis J.H."/>
            <person name="Rokhsar D.S."/>
        </authorList>
    </citation>
    <scope>NUCLEOTIDE SEQUENCE [LARGE SCALE GENOMIC DNA]</scope>
    <source>
        <strain evidence="3">cv. DUN x IM62</strain>
    </source>
</reference>
<dbReference type="Proteomes" id="UP000030748">
    <property type="component" value="Unassembled WGS sequence"/>
</dbReference>
<name>A0A022S1Z8_ERYGU</name>
<keyword evidence="3" id="KW-1185">Reference proteome</keyword>
<dbReference type="PANTHER" id="PTHR36038:SF3">
    <property type="entry name" value="OVATE FAMILY PROTEIN"/>
    <property type="match status" value="1"/>
</dbReference>
<dbReference type="PhylomeDB" id="A0A022S1Z8"/>
<feature type="region of interest" description="Disordered" evidence="1">
    <location>
        <begin position="13"/>
        <end position="48"/>
    </location>
</feature>
<dbReference type="AlphaFoldDB" id="A0A022S1Z8"/>
<proteinExistence type="predicted"/>
<evidence type="ECO:0000313" key="3">
    <source>
        <dbReference type="Proteomes" id="UP000030748"/>
    </source>
</evidence>
<accession>A0A022S1Z8</accession>